<dbReference type="AlphaFoldDB" id="A0A811N842"/>
<comment type="caution">
    <text evidence="2">The sequence shown here is derived from an EMBL/GenBank/DDBJ whole genome shotgun (WGS) entry which is preliminary data.</text>
</comment>
<reference evidence="2" key="1">
    <citation type="submission" date="2020-10" db="EMBL/GenBank/DDBJ databases">
        <authorList>
            <person name="Han B."/>
            <person name="Lu T."/>
            <person name="Zhao Q."/>
            <person name="Huang X."/>
            <person name="Zhao Y."/>
        </authorList>
    </citation>
    <scope>NUCLEOTIDE SEQUENCE</scope>
</reference>
<evidence type="ECO:0000256" key="1">
    <source>
        <dbReference type="SAM" id="MobiDB-lite"/>
    </source>
</evidence>
<evidence type="ECO:0000313" key="2">
    <source>
        <dbReference type="EMBL" id="CAD6219542.1"/>
    </source>
</evidence>
<proteinExistence type="predicted"/>
<dbReference type="Proteomes" id="UP000604825">
    <property type="component" value="Unassembled WGS sequence"/>
</dbReference>
<evidence type="ECO:0000313" key="3">
    <source>
        <dbReference type="Proteomes" id="UP000604825"/>
    </source>
</evidence>
<keyword evidence="3" id="KW-1185">Reference proteome</keyword>
<organism evidence="2 3">
    <name type="scientific">Miscanthus lutarioriparius</name>
    <dbReference type="NCBI Taxonomy" id="422564"/>
    <lineage>
        <taxon>Eukaryota</taxon>
        <taxon>Viridiplantae</taxon>
        <taxon>Streptophyta</taxon>
        <taxon>Embryophyta</taxon>
        <taxon>Tracheophyta</taxon>
        <taxon>Spermatophyta</taxon>
        <taxon>Magnoliopsida</taxon>
        <taxon>Liliopsida</taxon>
        <taxon>Poales</taxon>
        <taxon>Poaceae</taxon>
        <taxon>PACMAD clade</taxon>
        <taxon>Panicoideae</taxon>
        <taxon>Andropogonodae</taxon>
        <taxon>Andropogoneae</taxon>
        <taxon>Saccharinae</taxon>
        <taxon>Miscanthus</taxon>
    </lineage>
</organism>
<dbReference type="OrthoDB" id="1711136at2759"/>
<gene>
    <name evidence="2" type="ORF">NCGR_LOCUS13180</name>
</gene>
<dbReference type="EMBL" id="CAJGYO010000003">
    <property type="protein sequence ID" value="CAD6219542.1"/>
    <property type="molecule type" value="Genomic_DNA"/>
</dbReference>
<name>A0A811N842_9POAL</name>
<accession>A0A811N842</accession>
<protein>
    <submittedName>
        <fullName evidence="2">Uncharacterized protein</fullName>
    </submittedName>
</protein>
<sequence length="71" mass="8535">MACDLVKQPREMEVQLKEQREWVQGKMEHDENQRRKKEKQVMEDDTMKHLAHLENELKKKSGQLDQSNTTI</sequence>
<feature type="region of interest" description="Disordered" evidence="1">
    <location>
        <begin position="24"/>
        <end position="43"/>
    </location>
</feature>